<dbReference type="EMBL" id="AZMM01010516">
    <property type="protein sequence ID" value="ETJ35082.1"/>
    <property type="molecule type" value="Genomic_DNA"/>
</dbReference>
<gene>
    <name evidence="1" type="ORF">Q604_UNBC10516G0001</name>
</gene>
<feature type="non-terminal residue" evidence="1">
    <location>
        <position position="1"/>
    </location>
</feature>
<evidence type="ECO:0000313" key="1">
    <source>
        <dbReference type="EMBL" id="ETJ35082.1"/>
    </source>
</evidence>
<organism evidence="1">
    <name type="scientific">human gut metagenome</name>
    <dbReference type="NCBI Taxonomy" id="408170"/>
    <lineage>
        <taxon>unclassified sequences</taxon>
        <taxon>metagenomes</taxon>
        <taxon>organismal metagenomes</taxon>
    </lineage>
</organism>
<proteinExistence type="predicted"/>
<protein>
    <submittedName>
        <fullName evidence="1">Pseudouridine synthase</fullName>
    </submittedName>
</protein>
<accession>W1XXU2</accession>
<dbReference type="AlphaFoldDB" id="W1XXU2"/>
<name>W1XXU2_9ZZZZ</name>
<reference evidence="1" key="1">
    <citation type="submission" date="2013-12" db="EMBL/GenBank/DDBJ databases">
        <title>A Varibaculum cambriense genome reconstructed from a premature infant gut community with otherwise low bacterial novelty that shifts toward anaerobic metabolism during the third week of life.</title>
        <authorList>
            <person name="Brown C.T."/>
            <person name="Sharon I."/>
            <person name="Thomas B.C."/>
            <person name="Castelle C.J."/>
            <person name="Morowitz M.J."/>
            <person name="Banfield J.F."/>
        </authorList>
    </citation>
    <scope>NUCLEOTIDE SEQUENCE</scope>
</reference>
<comment type="caution">
    <text evidence="1">The sequence shown here is derived from an EMBL/GenBank/DDBJ whole genome shotgun (WGS) entry which is preliminary data.</text>
</comment>
<sequence>PQKRDEEKLRFALDTQTPEDIDFISVEEVNEDFHSRYCKHSNVPTILRICLYKNPLPEKVKIRKLRFSSKSKRASVIVRTLF</sequence>